<protein>
    <recommendedName>
        <fullName evidence="3">Nuclease SbcCD subunit C</fullName>
    </recommendedName>
</protein>
<dbReference type="STRING" id="142842.SAMN02745118_01790"/>
<dbReference type="SUPFAM" id="SSF52540">
    <property type="entry name" value="P-loop containing nucleoside triphosphate hydrolases"/>
    <property type="match status" value="2"/>
</dbReference>
<dbReference type="Gene3D" id="3.40.50.300">
    <property type="entry name" value="P-loop containing nucleotide triphosphate hydrolases"/>
    <property type="match status" value="2"/>
</dbReference>
<gene>
    <name evidence="6" type="ORF">SAMN02745118_01790</name>
</gene>
<proteinExistence type="inferred from homology"/>
<dbReference type="InterPro" id="IPR038734">
    <property type="entry name" value="YhaN_AAA"/>
</dbReference>
<dbReference type="RefSeq" id="WP_078810248.1">
    <property type="nucleotide sequence ID" value="NZ_FUWM01000014.1"/>
</dbReference>
<dbReference type="PANTHER" id="PTHR32114:SF2">
    <property type="entry name" value="ABC TRANSPORTER ABCH.3"/>
    <property type="match status" value="1"/>
</dbReference>
<dbReference type="PANTHER" id="PTHR32114">
    <property type="entry name" value="ABC TRANSPORTER ABCH.3"/>
    <property type="match status" value="1"/>
</dbReference>
<organism evidence="6 7">
    <name type="scientific">Selenihalanaerobacter shriftii</name>
    <dbReference type="NCBI Taxonomy" id="142842"/>
    <lineage>
        <taxon>Bacteria</taxon>
        <taxon>Bacillati</taxon>
        <taxon>Bacillota</taxon>
        <taxon>Clostridia</taxon>
        <taxon>Halanaerobiales</taxon>
        <taxon>Halobacteroidaceae</taxon>
        <taxon>Selenihalanaerobacter</taxon>
    </lineage>
</organism>
<evidence type="ECO:0000256" key="3">
    <source>
        <dbReference type="ARBA" id="ARBA00013368"/>
    </source>
</evidence>
<feature type="coiled-coil region" evidence="4">
    <location>
        <begin position="217"/>
        <end position="285"/>
    </location>
</feature>
<accession>A0A1T4NFE3</accession>
<dbReference type="EMBL" id="FUWM01000014">
    <property type="protein sequence ID" value="SJZ77823.1"/>
    <property type="molecule type" value="Genomic_DNA"/>
</dbReference>
<dbReference type="OrthoDB" id="9795626at2"/>
<dbReference type="Proteomes" id="UP000190625">
    <property type="component" value="Unassembled WGS sequence"/>
</dbReference>
<evidence type="ECO:0000256" key="1">
    <source>
        <dbReference type="ARBA" id="ARBA00006930"/>
    </source>
</evidence>
<evidence type="ECO:0000256" key="2">
    <source>
        <dbReference type="ARBA" id="ARBA00011322"/>
    </source>
</evidence>
<dbReference type="Pfam" id="PF13514">
    <property type="entry name" value="AAA_27"/>
    <property type="match status" value="1"/>
</dbReference>
<evidence type="ECO:0000256" key="4">
    <source>
        <dbReference type="SAM" id="Coils"/>
    </source>
</evidence>
<comment type="similarity">
    <text evidence="1">Belongs to the SMC family. SbcC subfamily.</text>
</comment>
<evidence type="ECO:0000313" key="6">
    <source>
        <dbReference type="EMBL" id="SJZ77823.1"/>
    </source>
</evidence>
<name>A0A1T4NFE3_9FIRM</name>
<evidence type="ECO:0000313" key="7">
    <source>
        <dbReference type="Proteomes" id="UP000190625"/>
    </source>
</evidence>
<comment type="subunit">
    <text evidence="2">Heterodimer of SbcC and SbcD.</text>
</comment>
<sequence length="666" mass="77332">MLLKSLSLKNFRQYKGKQEISFSNSNEKNVIVILGKNTSGKTTLIQAFNWILYGKANFETSNFLLNLEIANDMRPGDNEIVIGELELIHNDIEYKIVRKQEYSCSSNNNVTPKQAELVVHHKLPNGQRRFVKDNEQKNTINKILPEDLADYFFFDGERIGNLAKNNRYGRKDIANAVKSVLGLNVLDTAITHLSRGKKTSVIGKLKNSIDTTGDDKLERKKRSLDQVQEEYEKILEENDNYDETIDYYNSEIEKKEEIIKEYKPTSDLKKEMKNNEREIDIKKKKKVKEMKRLVKDFSKNAPMFFMQPLLYKAIETLEGHEVIDEGIPEMHAKSIDFLIKRGECICGTKIAEESEAYNHLIKQKNYLPPQSIGTMVRVFMNNAKHYQNTADNFFESFKEKYIRIREYKNDISSLESRNDNISNEIDGKPDVGKYEREVRELKRKLVKRIEDKEAKIKKQGNLENEIERLNKDIAELASASEKNKFILDCIEYTEYLINILSTHYGSMERNIKRRLQKKVNEIFSEMYHGKRKIIIDDRYEYDLTTPDIADDLQSMADESKGLETVTSFAFISGIVALAKEKLEKELDDVNSEAYPLVMDAPFSNADEHHVANVSKVLPEVAEQVIMFIMHKDWKYAEDVLGPKLEKLYELDKKTETHTIVKEESNV</sequence>
<feature type="domain" description="YhaN AAA" evidence="5">
    <location>
        <begin position="1"/>
        <end position="66"/>
    </location>
</feature>
<keyword evidence="7" id="KW-1185">Reference proteome</keyword>
<reference evidence="7" key="1">
    <citation type="submission" date="2017-02" db="EMBL/GenBank/DDBJ databases">
        <authorList>
            <person name="Varghese N."/>
            <person name="Submissions S."/>
        </authorList>
    </citation>
    <scope>NUCLEOTIDE SEQUENCE [LARGE SCALE GENOMIC DNA]</scope>
    <source>
        <strain evidence="7">ATCC BAA-73</strain>
    </source>
</reference>
<dbReference type="AlphaFoldDB" id="A0A1T4NFE3"/>
<dbReference type="InterPro" id="IPR027417">
    <property type="entry name" value="P-loop_NTPase"/>
</dbReference>
<keyword evidence="4" id="KW-0175">Coiled coil</keyword>
<feature type="coiled-coil region" evidence="4">
    <location>
        <begin position="404"/>
        <end position="482"/>
    </location>
</feature>
<evidence type="ECO:0000259" key="5">
    <source>
        <dbReference type="Pfam" id="PF13514"/>
    </source>
</evidence>